<evidence type="ECO:0000313" key="1">
    <source>
        <dbReference type="EMBL" id="MEB3035313.1"/>
    </source>
</evidence>
<proteinExistence type="predicted"/>
<reference evidence="1 2" key="1">
    <citation type="submission" date="2023-12" db="EMBL/GenBank/DDBJ databases">
        <title>Description of new species of Mycobacterium terrae complex isolated from sewage at the Sao Paulo Zoological Park Foundation in Brazil.</title>
        <authorList>
            <person name="Romagnoli C.L."/>
            <person name="Conceicao E.C."/>
            <person name="Machado E."/>
            <person name="Barreto L.B.P.F."/>
            <person name="Sharma A."/>
            <person name="Silva N.M."/>
            <person name="Marques L.E."/>
            <person name="Juliana M.A."/>
            <person name="Lourenco M.C.S."/>
            <person name="Digiampietri L.A."/>
            <person name="Suffys P.N."/>
            <person name="Viana-Niero C."/>
        </authorList>
    </citation>
    <scope>NUCLEOTIDE SEQUENCE [LARGE SCALE GENOMIC DNA]</scope>
    <source>
        <strain evidence="1 2">MYC340</strain>
    </source>
</reference>
<dbReference type="Proteomes" id="UP001298593">
    <property type="component" value="Unassembled WGS sequence"/>
</dbReference>
<accession>A0ABU5Y575</accession>
<evidence type="ECO:0000313" key="2">
    <source>
        <dbReference type="Proteomes" id="UP001298593"/>
    </source>
</evidence>
<name>A0ABU5Y575_9MYCO</name>
<gene>
    <name evidence="1" type="ORF">KV113_27625</name>
</gene>
<protein>
    <submittedName>
        <fullName evidence="1">A/G-specific adenine glycosylase</fullName>
    </submittedName>
</protein>
<keyword evidence="2" id="KW-1185">Reference proteome</keyword>
<feature type="non-terminal residue" evidence="1">
    <location>
        <position position="1"/>
    </location>
</feature>
<dbReference type="EMBL" id="JAYJJU010000173">
    <property type="protein sequence ID" value="MEB3035313.1"/>
    <property type="molecule type" value="Genomic_DNA"/>
</dbReference>
<comment type="caution">
    <text evidence="1">The sequence shown here is derived from an EMBL/GenBank/DDBJ whole genome shotgun (WGS) entry which is preliminary data.</text>
</comment>
<organism evidence="1 2">
    <name type="scientific">[Mycobacterium] nativiensis</name>
    <dbReference type="NCBI Taxonomy" id="2855503"/>
    <lineage>
        <taxon>Bacteria</taxon>
        <taxon>Bacillati</taxon>
        <taxon>Actinomycetota</taxon>
        <taxon>Actinomycetes</taxon>
        <taxon>Mycobacteriales</taxon>
        <taxon>Mycobacteriaceae</taxon>
        <taxon>Mycolicibacter</taxon>
    </lineage>
</organism>
<sequence length="67" mass="7258">VRGRLLDVLRDNAVAVTRADLDLAWPADAVQRERALTSLLGDGLVEQLADGRFALPGQDRNDSTASR</sequence>